<dbReference type="Proteomes" id="UP000008792">
    <property type="component" value="Unassembled WGS sequence"/>
</dbReference>
<dbReference type="AlphaFoldDB" id="B4LTD7"/>
<dbReference type="OrthoDB" id="7865022at2759"/>
<dbReference type="KEGG" id="dvi:6627828"/>
<dbReference type="STRING" id="7244.B4LTD7"/>
<dbReference type="InParanoid" id="B4LTD7"/>
<dbReference type="EMBL" id="CH940649">
    <property type="protein sequence ID" value="EDW63907.2"/>
    <property type="molecule type" value="Genomic_DNA"/>
</dbReference>
<protein>
    <submittedName>
        <fullName evidence="1">Uncharacterized protein, isoform C</fullName>
    </submittedName>
</protein>
<organism evidence="1 2">
    <name type="scientific">Drosophila virilis</name>
    <name type="common">Fruit fly</name>
    <dbReference type="NCBI Taxonomy" id="7244"/>
    <lineage>
        <taxon>Eukaryota</taxon>
        <taxon>Metazoa</taxon>
        <taxon>Ecdysozoa</taxon>
        <taxon>Arthropoda</taxon>
        <taxon>Hexapoda</taxon>
        <taxon>Insecta</taxon>
        <taxon>Pterygota</taxon>
        <taxon>Neoptera</taxon>
        <taxon>Endopterygota</taxon>
        <taxon>Diptera</taxon>
        <taxon>Brachycera</taxon>
        <taxon>Muscomorpha</taxon>
        <taxon>Ephydroidea</taxon>
        <taxon>Drosophilidae</taxon>
        <taxon>Drosophila</taxon>
    </lineage>
</organism>
<reference evidence="1 2" key="1">
    <citation type="journal article" date="2007" name="Nature">
        <title>Evolution of genes and genomes on the Drosophila phylogeny.</title>
        <authorList>
            <consortium name="Drosophila 12 Genomes Consortium"/>
            <person name="Clark A.G."/>
            <person name="Eisen M.B."/>
            <person name="Smith D.R."/>
            <person name="Bergman C.M."/>
            <person name="Oliver B."/>
            <person name="Markow T.A."/>
            <person name="Kaufman T.C."/>
            <person name="Kellis M."/>
            <person name="Gelbart W."/>
            <person name="Iyer V.N."/>
            <person name="Pollard D.A."/>
            <person name="Sackton T.B."/>
            <person name="Larracuente A.M."/>
            <person name="Singh N.D."/>
            <person name="Abad J.P."/>
            <person name="Abt D.N."/>
            <person name="Adryan B."/>
            <person name="Aguade M."/>
            <person name="Akashi H."/>
            <person name="Anderson W.W."/>
            <person name="Aquadro C.F."/>
            <person name="Ardell D.H."/>
            <person name="Arguello R."/>
            <person name="Artieri C.G."/>
            <person name="Barbash D.A."/>
            <person name="Barker D."/>
            <person name="Barsanti P."/>
            <person name="Batterham P."/>
            <person name="Batzoglou S."/>
            <person name="Begun D."/>
            <person name="Bhutkar A."/>
            <person name="Blanco E."/>
            <person name="Bosak S.A."/>
            <person name="Bradley R.K."/>
            <person name="Brand A.D."/>
            <person name="Brent M.R."/>
            <person name="Brooks A.N."/>
            <person name="Brown R.H."/>
            <person name="Butlin R.K."/>
            <person name="Caggese C."/>
            <person name="Calvi B.R."/>
            <person name="Bernardo de Carvalho A."/>
            <person name="Caspi A."/>
            <person name="Castrezana S."/>
            <person name="Celniker S.E."/>
            <person name="Chang J.L."/>
            <person name="Chapple C."/>
            <person name="Chatterji S."/>
            <person name="Chinwalla A."/>
            <person name="Civetta A."/>
            <person name="Clifton S.W."/>
            <person name="Comeron J.M."/>
            <person name="Costello J.C."/>
            <person name="Coyne J.A."/>
            <person name="Daub J."/>
            <person name="David R.G."/>
            <person name="Delcher A.L."/>
            <person name="Delehaunty K."/>
            <person name="Do C.B."/>
            <person name="Ebling H."/>
            <person name="Edwards K."/>
            <person name="Eickbush T."/>
            <person name="Evans J.D."/>
            <person name="Filipski A."/>
            <person name="Findeiss S."/>
            <person name="Freyhult E."/>
            <person name="Fulton L."/>
            <person name="Fulton R."/>
            <person name="Garcia A.C."/>
            <person name="Gardiner A."/>
            <person name="Garfield D.A."/>
            <person name="Garvin B.E."/>
            <person name="Gibson G."/>
            <person name="Gilbert D."/>
            <person name="Gnerre S."/>
            <person name="Godfrey J."/>
            <person name="Good R."/>
            <person name="Gotea V."/>
            <person name="Gravely B."/>
            <person name="Greenberg A.J."/>
            <person name="Griffiths-Jones S."/>
            <person name="Gross S."/>
            <person name="Guigo R."/>
            <person name="Gustafson E.A."/>
            <person name="Haerty W."/>
            <person name="Hahn M.W."/>
            <person name="Halligan D.L."/>
            <person name="Halpern A.L."/>
            <person name="Halter G.M."/>
            <person name="Han M.V."/>
            <person name="Heger A."/>
            <person name="Hillier L."/>
            <person name="Hinrichs A.S."/>
            <person name="Holmes I."/>
            <person name="Hoskins R.A."/>
            <person name="Hubisz M.J."/>
            <person name="Hultmark D."/>
            <person name="Huntley M.A."/>
            <person name="Jaffe D.B."/>
            <person name="Jagadeeshan S."/>
            <person name="Jeck W.R."/>
            <person name="Johnson J."/>
            <person name="Jones C.D."/>
            <person name="Jordan W.C."/>
            <person name="Karpen G.H."/>
            <person name="Kataoka E."/>
            <person name="Keightley P.D."/>
            <person name="Kheradpour P."/>
            <person name="Kirkness E.F."/>
            <person name="Koerich L.B."/>
            <person name="Kristiansen K."/>
            <person name="Kudrna D."/>
            <person name="Kulathinal R.J."/>
            <person name="Kumar S."/>
            <person name="Kwok R."/>
            <person name="Lander E."/>
            <person name="Langley C.H."/>
            <person name="Lapoint R."/>
            <person name="Lazzaro B.P."/>
            <person name="Lee S.J."/>
            <person name="Levesque L."/>
            <person name="Li R."/>
            <person name="Lin C.F."/>
            <person name="Lin M.F."/>
            <person name="Lindblad-Toh K."/>
            <person name="Llopart A."/>
            <person name="Long M."/>
            <person name="Low L."/>
            <person name="Lozovsky E."/>
            <person name="Lu J."/>
            <person name="Luo M."/>
            <person name="Machado C.A."/>
            <person name="Makalowski W."/>
            <person name="Marzo M."/>
            <person name="Matsuda M."/>
            <person name="Matzkin L."/>
            <person name="McAllister B."/>
            <person name="McBride C.S."/>
            <person name="McKernan B."/>
            <person name="McKernan K."/>
            <person name="Mendez-Lago M."/>
            <person name="Minx P."/>
            <person name="Mollenhauer M.U."/>
            <person name="Montooth K."/>
            <person name="Mount S.M."/>
            <person name="Mu X."/>
            <person name="Myers E."/>
            <person name="Negre B."/>
            <person name="Newfeld S."/>
            <person name="Nielsen R."/>
            <person name="Noor M.A."/>
            <person name="O'Grady P."/>
            <person name="Pachter L."/>
            <person name="Papaceit M."/>
            <person name="Parisi M.J."/>
            <person name="Parisi M."/>
            <person name="Parts L."/>
            <person name="Pedersen J.S."/>
            <person name="Pesole G."/>
            <person name="Phillippy A.M."/>
            <person name="Ponting C.P."/>
            <person name="Pop M."/>
            <person name="Porcelli D."/>
            <person name="Powell J.R."/>
            <person name="Prohaska S."/>
            <person name="Pruitt K."/>
            <person name="Puig M."/>
            <person name="Quesneville H."/>
            <person name="Ram K.R."/>
            <person name="Rand D."/>
            <person name="Rasmussen M.D."/>
            <person name="Reed L.K."/>
            <person name="Reenan R."/>
            <person name="Reily A."/>
            <person name="Remington K.A."/>
            <person name="Rieger T.T."/>
            <person name="Ritchie M.G."/>
            <person name="Robin C."/>
            <person name="Rogers Y.H."/>
            <person name="Rohde C."/>
            <person name="Rozas J."/>
            <person name="Rubenfield M.J."/>
            <person name="Ruiz A."/>
            <person name="Russo S."/>
            <person name="Salzberg S.L."/>
            <person name="Sanchez-Gracia A."/>
            <person name="Saranga D.J."/>
            <person name="Sato H."/>
            <person name="Schaeffer S.W."/>
            <person name="Schatz M.C."/>
            <person name="Schlenke T."/>
            <person name="Schwartz R."/>
            <person name="Segarra C."/>
            <person name="Singh R.S."/>
            <person name="Sirot L."/>
            <person name="Sirota M."/>
            <person name="Sisneros N.B."/>
            <person name="Smith C.D."/>
            <person name="Smith T.F."/>
            <person name="Spieth J."/>
            <person name="Stage D.E."/>
            <person name="Stark A."/>
            <person name="Stephan W."/>
            <person name="Strausberg R.L."/>
            <person name="Strempel S."/>
            <person name="Sturgill D."/>
            <person name="Sutton G."/>
            <person name="Sutton G.G."/>
            <person name="Tao W."/>
            <person name="Teichmann S."/>
            <person name="Tobari Y.N."/>
            <person name="Tomimura Y."/>
            <person name="Tsolas J.M."/>
            <person name="Valente V.L."/>
            <person name="Venter E."/>
            <person name="Venter J.C."/>
            <person name="Vicario S."/>
            <person name="Vieira F.G."/>
            <person name="Vilella A.J."/>
            <person name="Villasante A."/>
            <person name="Walenz B."/>
            <person name="Wang J."/>
            <person name="Wasserman M."/>
            <person name="Watts T."/>
            <person name="Wilson D."/>
            <person name="Wilson R.K."/>
            <person name="Wing R.A."/>
            <person name="Wolfner M.F."/>
            <person name="Wong A."/>
            <person name="Wong G.K."/>
            <person name="Wu C.I."/>
            <person name="Wu G."/>
            <person name="Yamamoto D."/>
            <person name="Yang H.P."/>
            <person name="Yang S.P."/>
            <person name="Yorke J.A."/>
            <person name="Yoshida K."/>
            <person name="Zdobnov E."/>
            <person name="Zhang P."/>
            <person name="Zhang Y."/>
            <person name="Zimin A.V."/>
            <person name="Baldwin J."/>
            <person name="Abdouelleil A."/>
            <person name="Abdulkadir J."/>
            <person name="Abebe A."/>
            <person name="Abera B."/>
            <person name="Abreu J."/>
            <person name="Acer S.C."/>
            <person name="Aftuck L."/>
            <person name="Alexander A."/>
            <person name="An P."/>
            <person name="Anderson E."/>
            <person name="Anderson S."/>
            <person name="Arachi H."/>
            <person name="Azer M."/>
            <person name="Bachantsang P."/>
            <person name="Barry A."/>
            <person name="Bayul T."/>
            <person name="Berlin A."/>
            <person name="Bessette D."/>
            <person name="Bloom T."/>
            <person name="Blye J."/>
            <person name="Boguslavskiy L."/>
            <person name="Bonnet C."/>
            <person name="Boukhgalter B."/>
            <person name="Bourzgui I."/>
            <person name="Brown A."/>
            <person name="Cahill P."/>
            <person name="Channer S."/>
            <person name="Cheshatsang Y."/>
            <person name="Chuda L."/>
            <person name="Citroen M."/>
            <person name="Collymore A."/>
            <person name="Cooke P."/>
            <person name="Costello M."/>
            <person name="D'Aco K."/>
            <person name="Daza R."/>
            <person name="De Haan G."/>
            <person name="DeGray S."/>
            <person name="DeMaso C."/>
            <person name="Dhargay N."/>
            <person name="Dooley K."/>
            <person name="Dooley E."/>
            <person name="Doricent M."/>
            <person name="Dorje P."/>
            <person name="Dorjee K."/>
            <person name="Dupes A."/>
            <person name="Elong R."/>
            <person name="Falk J."/>
            <person name="Farina A."/>
            <person name="Faro S."/>
            <person name="Ferguson D."/>
            <person name="Fisher S."/>
            <person name="Foley C.D."/>
            <person name="Franke A."/>
            <person name="Friedrich D."/>
            <person name="Gadbois L."/>
            <person name="Gearin G."/>
            <person name="Gearin C.R."/>
            <person name="Giannoukos G."/>
            <person name="Goode T."/>
            <person name="Graham J."/>
            <person name="Grandbois E."/>
            <person name="Grewal S."/>
            <person name="Gyaltsen K."/>
            <person name="Hafez N."/>
            <person name="Hagos B."/>
            <person name="Hall J."/>
            <person name="Henson C."/>
            <person name="Hollinger A."/>
            <person name="Honan T."/>
            <person name="Huard M.D."/>
            <person name="Hughes L."/>
            <person name="Hurhula B."/>
            <person name="Husby M.E."/>
            <person name="Kamat A."/>
            <person name="Kanga B."/>
            <person name="Kashin S."/>
            <person name="Khazanovich D."/>
            <person name="Kisner P."/>
            <person name="Lance K."/>
            <person name="Lara M."/>
            <person name="Lee W."/>
            <person name="Lennon N."/>
            <person name="Letendre F."/>
            <person name="LeVine R."/>
            <person name="Lipovsky A."/>
            <person name="Liu X."/>
            <person name="Liu J."/>
            <person name="Liu S."/>
            <person name="Lokyitsang T."/>
            <person name="Lokyitsang Y."/>
            <person name="Lubonja R."/>
            <person name="Lui A."/>
            <person name="MacDonald P."/>
            <person name="Magnisalis V."/>
            <person name="Maru K."/>
            <person name="Matthews C."/>
            <person name="McCusker W."/>
            <person name="McDonough S."/>
            <person name="Mehta T."/>
            <person name="Meldrim J."/>
            <person name="Meneus L."/>
            <person name="Mihai O."/>
            <person name="Mihalev A."/>
            <person name="Mihova T."/>
            <person name="Mittelman R."/>
            <person name="Mlenga V."/>
            <person name="Montmayeur A."/>
            <person name="Mulrain L."/>
            <person name="Navidi A."/>
            <person name="Naylor J."/>
            <person name="Negash T."/>
            <person name="Nguyen T."/>
            <person name="Nguyen N."/>
            <person name="Nicol R."/>
            <person name="Norbu C."/>
            <person name="Norbu N."/>
            <person name="Novod N."/>
            <person name="O'Neill B."/>
            <person name="Osman S."/>
            <person name="Markiewicz E."/>
            <person name="Oyono O.L."/>
            <person name="Patti C."/>
            <person name="Phunkhang P."/>
            <person name="Pierre F."/>
            <person name="Priest M."/>
            <person name="Raghuraman S."/>
            <person name="Rege F."/>
            <person name="Reyes R."/>
            <person name="Rise C."/>
            <person name="Rogov P."/>
            <person name="Ross K."/>
            <person name="Ryan E."/>
            <person name="Settipalli S."/>
            <person name="Shea T."/>
            <person name="Sherpa N."/>
            <person name="Shi L."/>
            <person name="Shih D."/>
            <person name="Sparrow T."/>
            <person name="Spaulding J."/>
            <person name="Stalker J."/>
            <person name="Stange-Thomann N."/>
            <person name="Stavropoulos S."/>
            <person name="Stone C."/>
            <person name="Strader C."/>
            <person name="Tesfaye S."/>
            <person name="Thomson T."/>
            <person name="Thoulutsang Y."/>
            <person name="Thoulutsang D."/>
            <person name="Topham K."/>
            <person name="Topping I."/>
            <person name="Tsamla T."/>
            <person name="Vassiliev H."/>
            <person name="Vo A."/>
            <person name="Wangchuk T."/>
            <person name="Wangdi T."/>
            <person name="Weiand M."/>
            <person name="Wilkinson J."/>
            <person name="Wilson A."/>
            <person name="Yadav S."/>
            <person name="Young G."/>
            <person name="Yu Q."/>
            <person name="Zembek L."/>
            <person name="Zhong D."/>
            <person name="Zimmer A."/>
            <person name="Zwirko Z."/>
            <person name="Jaffe D.B."/>
            <person name="Alvarez P."/>
            <person name="Brockman W."/>
            <person name="Butler J."/>
            <person name="Chin C."/>
            <person name="Gnerre S."/>
            <person name="Grabherr M."/>
            <person name="Kleber M."/>
            <person name="Mauceli E."/>
            <person name="MacCallum I."/>
        </authorList>
    </citation>
    <scope>NUCLEOTIDE SEQUENCE [LARGE SCALE GENOMIC DNA]</scope>
    <source>
        <strain evidence="2">Tucson 15010-1051.87</strain>
    </source>
</reference>
<name>B4LTD7_DROVI</name>
<dbReference type="FunCoup" id="B4LTD7">
    <property type="interactions" value="9"/>
</dbReference>
<sequence length="561" mass="63848">MPLDRINLSANEDINQLKPCWIAGDRKYSNSRFARVFARHEINAIDVAASCDQIRDMIDNNQAKTAGTDNALDTCNRRVAAFNDLTRLTFGVSYILSQQVSTLLDDTKHLLDQIMGNNLEIPCQAEPPRQTQTHGCRKRKRIIATKTTTMCLAKRARIRDPQLLDEQNIDYYRHMLTESQLWNTDTENLEIEQLQTIEVARTCSAQHVISFTHELTMTELGEDILWNDGFGESNPVDVAALEEFLPFRNSLKRKSTDSMPTGVLCYKMPRLATSLDLSNTNGNTQALDLYQEIEPLAPLPPVSPLPPTIVAPAPKPKLKPKFKMIDKCIKLSREVLLRDRELLFNKLESAKHVKPQIIKHSNKSETLLNTFRQDHLFPERLKKHLQLSSEQIELDCEYTIRAIFGEDYSDDLVGEILSAIPVRAQPTNRLEEAPMPMLELAENQSPHVLELQQCSNSNNNNTYEHIKSNEEQNFDSLSIMMDLLNIWRNDPDRKTIDANKFVKSFPDRIKAALAFSHLLTLSRDGFIKLSAKPKSVEIDAITLGEESVRLIANISTFEQLN</sequence>
<dbReference type="HOGENOM" id="CLU_481695_0_0_1"/>
<accession>B4LTD7</accession>
<evidence type="ECO:0000313" key="2">
    <source>
        <dbReference type="Proteomes" id="UP000008792"/>
    </source>
</evidence>
<proteinExistence type="predicted"/>
<evidence type="ECO:0000313" key="1">
    <source>
        <dbReference type="EMBL" id="EDW63907.2"/>
    </source>
</evidence>
<dbReference type="eggNOG" id="ENOG502TCBN">
    <property type="taxonomic scope" value="Eukaryota"/>
</dbReference>
<keyword evidence="2" id="KW-1185">Reference proteome</keyword>
<gene>
    <name evidence="1" type="primary">Dvir\GJ10618</name>
    <name evidence="1" type="ORF">Dvir_GJ10618</name>
</gene>